<gene>
    <name evidence="2" type="ORF">L596_030282</name>
</gene>
<keyword evidence="3" id="KW-1185">Reference proteome</keyword>
<dbReference type="Proteomes" id="UP000298663">
    <property type="component" value="Unassembled WGS sequence"/>
</dbReference>
<feature type="compositionally biased region" description="Polar residues" evidence="1">
    <location>
        <begin position="14"/>
        <end position="23"/>
    </location>
</feature>
<proteinExistence type="predicted"/>
<reference evidence="2 3" key="2">
    <citation type="journal article" date="2019" name="G3 (Bethesda)">
        <title>Hybrid Assembly of the Genome of the Entomopathogenic Nematode Steinernema carpocapsae Identifies the X-Chromosome.</title>
        <authorList>
            <person name="Serra L."/>
            <person name="Macchietto M."/>
            <person name="Macias-Munoz A."/>
            <person name="McGill C.J."/>
            <person name="Rodriguez I.M."/>
            <person name="Rodriguez B."/>
            <person name="Murad R."/>
            <person name="Mortazavi A."/>
        </authorList>
    </citation>
    <scope>NUCLEOTIDE SEQUENCE [LARGE SCALE GENOMIC DNA]</scope>
    <source>
        <strain evidence="2 3">ALL</strain>
    </source>
</reference>
<name>A0A4U5LNX2_STECR</name>
<protein>
    <submittedName>
        <fullName evidence="2">Uncharacterized protein</fullName>
    </submittedName>
</protein>
<accession>A0A4U5LNX2</accession>
<comment type="caution">
    <text evidence="2">The sequence shown here is derived from an EMBL/GenBank/DDBJ whole genome shotgun (WGS) entry which is preliminary data.</text>
</comment>
<evidence type="ECO:0000256" key="1">
    <source>
        <dbReference type="SAM" id="MobiDB-lite"/>
    </source>
</evidence>
<reference evidence="2 3" key="1">
    <citation type="journal article" date="2015" name="Genome Biol.">
        <title>Comparative genomics of Steinernema reveals deeply conserved gene regulatory networks.</title>
        <authorList>
            <person name="Dillman A.R."/>
            <person name="Macchietto M."/>
            <person name="Porter C.F."/>
            <person name="Rogers A."/>
            <person name="Williams B."/>
            <person name="Antoshechkin I."/>
            <person name="Lee M.M."/>
            <person name="Goodwin Z."/>
            <person name="Lu X."/>
            <person name="Lewis E.E."/>
            <person name="Goodrich-Blair H."/>
            <person name="Stock S.P."/>
            <person name="Adams B.J."/>
            <person name="Sternberg P.W."/>
            <person name="Mortazavi A."/>
        </authorList>
    </citation>
    <scope>NUCLEOTIDE SEQUENCE [LARGE SCALE GENOMIC DNA]</scope>
    <source>
        <strain evidence="2 3">ALL</strain>
    </source>
</reference>
<feature type="region of interest" description="Disordered" evidence="1">
    <location>
        <begin position="1"/>
        <end position="23"/>
    </location>
</feature>
<evidence type="ECO:0000313" key="3">
    <source>
        <dbReference type="Proteomes" id="UP000298663"/>
    </source>
</evidence>
<organism evidence="2 3">
    <name type="scientific">Steinernema carpocapsae</name>
    <name type="common">Entomopathogenic nematode</name>
    <dbReference type="NCBI Taxonomy" id="34508"/>
    <lineage>
        <taxon>Eukaryota</taxon>
        <taxon>Metazoa</taxon>
        <taxon>Ecdysozoa</taxon>
        <taxon>Nematoda</taxon>
        <taxon>Chromadorea</taxon>
        <taxon>Rhabditida</taxon>
        <taxon>Tylenchina</taxon>
        <taxon>Panagrolaimomorpha</taxon>
        <taxon>Strongyloidoidea</taxon>
        <taxon>Steinernematidae</taxon>
        <taxon>Steinernema</taxon>
    </lineage>
</organism>
<sequence length="68" mass="7360">MQSSRTTIKDRPESSASPGPPNTLQARAIRAFRVRAHRAFGPGPGLSLASGRPVHKTALNSLFSTYKR</sequence>
<dbReference type="AlphaFoldDB" id="A0A4U5LNX2"/>
<evidence type="ECO:0000313" key="2">
    <source>
        <dbReference type="EMBL" id="TKR57601.1"/>
    </source>
</evidence>
<dbReference type="EMBL" id="AZBU02000014">
    <property type="protein sequence ID" value="TKR57601.1"/>
    <property type="molecule type" value="Genomic_DNA"/>
</dbReference>